<dbReference type="Pfam" id="PF08547">
    <property type="entry name" value="CIA30"/>
    <property type="match status" value="1"/>
</dbReference>
<evidence type="ECO:0000259" key="5">
    <source>
        <dbReference type="Pfam" id="PF08547"/>
    </source>
</evidence>
<evidence type="ECO:0000313" key="7">
    <source>
        <dbReference type="Proteomes" id="UP000807469"/>
    </source>
</evidence>
<dbReference type="GO" id="GO:0051082">
    <property type="term" value="F:unfolded protein binding"/>
    <property type="evidence" value="ECO:0007669"/>
    <property type="project" value="TreeGrafter"/>
</dbReference>
<feature type="domain" description="NADH:ubiquinone oxidoreductase intermediate-associated protein 30" evidence="5">
    <location>
        <begin position="39"/>
        <end position="227"/>
    </location>
</feature>
<sequence length="257" mass="28820">MASHWRTYWQRTGQMVGKTLSDIALMKGADPVGKARTVFSFNTQQDVNSVATGCDGDNGGLSTVNFTLDTRPEINKPIGKPATAMFWGDMRLKVKPGMEKVVRGGWAGFRNKNRPTLFGDMMDDASGYNYLALRLRAGGEPQTHSSYFVNIQTSGPVQTDLWQHRLFFRKHNNSWEDVFIPFTSFVRTNAGEMSEYQMEMMTESIKSIGISLLGGNSGVEGKYELGIDSIRFVNEEDMAEALEEEISEEPSFDEKRP</sequence>
<dbReference type="Proteomes" id="UP000807469">
    <property type="component" value="Unassembled WGS sequence"/>
</dbReference>
<comment type="caution">
    <text evidence="6">The sequence shown here is derived from an EMBL/GenBank/DDBJ whole genome shotgun (WGS) entry which is preliminary data.</text>
</comment>
<dbReference type="GO" id="GO:0005739">
    <property type="term" value="C:mitochondrion"/>
    <property type="evidence" value="ECO:0007669"/>
    <property type="project" value="UniProtKB-SubCell"/>
</dbReference>
<evidence type="ECO:0000256" key="4">
    <source>
        <dbReference type="ARBA" id="ARBA00023186"/>
    </source>
</evidence>
<dbReference type="GO" id="GO:0006120">
    <property type="term" value="P:mitochondrial electron transport, NADH to ubiquinone"/>
    <property type="evidence" value="ECO:0007669"/>
    <property type="project" value="TreeGrafter"/>
</dbReference>
<dbReference type="InterPro" id="IPR013857">
    <property type="entry name" value="NADH-UbQ_OxRdtase-assoc_prot30"/>
</dbReference>
<dbReference type="InterPro" id="IPR039131">
    <property type="entry name" value="NDUFAF1"/>
</dbReference>
<dbReference type="AlphaFoldDB" id="A0A9P5ZAX6"/>
<proteinExistence type="inferred from homology"/>
<protein>
    <submittedName>
        <fullName evidence="6">Complex I intermediate-associated protein CIA30</fullName>
    </submittedName>
</protein>
<evidence type="ECO:0000313" key="6">
    <source>
        <dbReference type="EMBL" id="KAF9484324.1"/>
    </source>
</evidence>
<dbReference type="GO" id="GO:0010257">
    <property type="term" value="P:NADH dehydrogenase complex assembly"/>
    <property type="evidence" value="ECO:0007669"/>
    <property type="project" value="TreeGrafter"/>
</dbReference>
<dbReference type="SUPFAM" id="SSF49785">
    <property type="entry name" value="Galactose-binding domain-like"/>
    <property type="match status" value="1"/>
</dbReference>
<keyword evidence="7" id="KW-1185">Reference proteome</keyword>
<dbReference type="InterPro" id="IPR008979">
    <property type="entry name" value="Galactose-bd-like_sf"/>
</dbReference>
<gene>
    <name evidence="6" type="ORF">BDN70DRAFT_849795</name>
</gene>
<reference evidence="6" key="1">
    <citation type="submission" date="2020-11" db="EMBL/GenBank/DDBJ databases">
        <authorList>
            <consortium name="DOE Joint Genome Institute"/>
            <person name="Ahrendt S."/>
            <person name="Riley R."/>
            <person name="Andreopoulos W."/>
            <person name="Labutti K."/>
            <person name="Pangilinan J."/>
            <person name="Ruiz-Duenas F.J."/>
            <person name="Barrasa J.M."/>
            <person name="Sanchez-Garcia M."/>
            <person name="Camarero S."/>
            <person name="Miyauchi S."/>
            <person name="Serrano A."/>
            <person name="Linde D."/>
            <person name="Babiker R."/>
            <person name="Drula E."/>
            <person name="Ayuso-Fernandez I."/>
            <person name="Pacheco R."/>
            <person name="Padilla G."/>
            <person name="Ferreira P."/>
            <person name="Barriuso J."/>
            <person name="Kellner H."/>
            <person name="Castanera R."/>
            <person name="Alfaro M."/>
            <person name="Ramirez L."/>
            <person name="Pisabarro A.G."/>
            <person name="Kuo A."/>
            <person name="Tritt A."/>
            <person name="Lipzen A."/>
            <person name="He G."/>
            <person name="Yan M."/>
            <person name="Ng V."/>
            <person name="Cullen D."/>
            <person name="Martin F."/>
            <person name="Rosso M.-N."/>
            <person name="Henrissat B."/>
            <person name="Hibbett D."/>
            <person name="Martinez A.T."/>
            <person name="Grigoriev I.V."/>
        </authorList>
    </citation>
    <scope>NUCLEOTIDE SEQUENCE</scope>
    <source>
        <strain evidence="6">CIRM-BRFM 674</strain>
    </source>
</reference>
<keyword evidence="3" id="KW-0496">Mitochondrion</keyword>
<comment type="subcellular location">
    <subcellularLocation>
        <location evidence="1">Mitochondrion</location>
    </subcellularLocation>
</comment>
<evidence type="ECO:0000256" key="3">
    <source>
        <dbReference type="ARBA" id="ARBA00023128"/>
    </source>
</evidence>
<dbReference type="PANTHER" id="PTHR13194">
    <property type="entry name" value="COMPLEX I INTERMEDIATE-ASSOCIATED PROTEIN 30"/>
    <property type="match status" value="1"/>
</dbReference>
<accession>A0A9P5ZAX6</accession>
<dbReference type="EMBL" id="MU155144">
    <property type="protein sequence ID" value="KAF9484324.1"/>
    <property type="molecule type" value="Genomic_DNA"/>
</dbReference>
<evidence type="ECO:0000256" key="1">
    <source>
        <dbReference type="ARBA" id="ARBA00004173"/>
    </source>
</evidence>
<dbReference type="OrthoDB" id="42561at2759"/>
<organism evidence="6 7">
    <name type="scientific">Pholiota conissans</name>
    <dbReference type="NCBI Taxonomy" id="109636"/>
    <lineage>
        <taxon>Eukaryota</taxon>
        <taxon>Fungi</taxon>
        <taxon>Dikarya</taxon>
        <taxon>Basidiomycota</taxon>
        <taxon>Agaricomycotina</taxon>
        <taxon>Agaricomycetes</taxon>
        <taxon>Agaricomycetidae</taxon>
        <taxon>Agaricales</taxon>
        <taxon>Agaricineae</taxon>
        <taxon>Strophariaceae</taxon>
        <taxon>Pholiota</taxon>
    </lineage>
</organism>
<keyword evidence="4" id="KW-0143">Chaperone</keyword>
<dbReference type="PANTHER" id="PTHR13194:SF18">
    <property type="entry name" value="COMPLEX I INTERMEDIATE-ASSOCIATED PROTEIN 30, MITOCHONDRIAL"/>
    <property type="match status" value="1"/>
</dbReference>
<evidence type="ECO:0000256" key="2">
    <source>
        <dbReference type="ARBA" id="ARBA00007884"/>
    </source>
</evidence>
<comment type="similarity">
    <text evidence="2">Belongs to the CIA30 family.</text>
</comment>
<name>A0A9P5ZAX6_9AGAR</name>